<protein>
    <recommendedName>
        <fullName evidence="3">Sulfurtransferase</fullName>
    </recommendedName>
</protein>
<evidence type="ECO:0000313" key="2">
    <source>
        <dbReference type="Proteomes" id="UP001526147"/>
    </source>
</evidence>
<name>A0ABT3DFY2_9BACI</name>
<dbReference type="EMBL" id="JAOYEY010000035">
    <property type="protein sequence ID" value="MCV9885967.1"/>
    <property type="molecule type" value="Genomic_DNA"/>
</dbReference>
<proteinExistence type="predicted"/>
<reference evidence="1 2" key="1">
    <citation type="submission" date="2022-10" db="EMBL/GenBank/DDBJ databases">
        <title>Draft genome assembly of moderately radiation resistant bacterium Metabacillus halosaccharovorans.</title>
        <authorList>
            <person name="Pal S."/>
            <person name="Gopinathan A."/>
        </authorList>
    </citation>
    <scope>NUCLEOTIDE SEQUENCE [LARGE SCALE GENOMIC DNA]</scope>
    <source>
        <strain evidence="1 2">VITHBRA001</strain>
    </source>
</reference>
<dbReference type="SUPFAM" id="SSF52821">
    <property type="entry name" value="Rhodanese/Cell cycle control phosphatase"/>
    <property type="match status" value="1"/>
</dbReference>
<gene>
    <name evidence="1" type="ORF">OIH86_09880</name>
</gene>
<accession>A0ABT3DFY2</accession>
<dbReference type="RefSeq" id="WP_078431204.1">
    <property type="nucleotide sequence ID" value="NZ_JAOYEY010000035.1"/>
</dbReference>
<evidence type="ECO:0008006" key="3">
    <source>
        <dbReference type="Google" id="ProtNLM"/>
    </source>
</evidence>
<dbReference type="Gene3D" id="3.40.250.10">
    <property type="entry name" value="Rhodanese-like domain"/>
    <property type="match status" value="1"/>
</dbReference>
<dbReference type="Proteomes" id="UP001526147">
    <property type="component" value="Unassembled WGS sequence"/>
</dbReference>
<evidence type="ECO:0000313" key="1">
    <source>
        <dbReference type="EMBL" id="MCV9885967.1"/>
    </source>
</evidence>
<keyword evidence="2" id="KW-1185">Reference proteome</keyword>
<sequence length="122" mass="13823">MLLLIGGLALFLIICYFIVQRSRWIKNVPCVDVKHHDQASQIVDVRDYNNLSTMTISGAIVIPIPYLKRYYHEIPSKKVHVIAGSQLEKNIGVRFLRKNGFDVTGYSLAECTCSSHSKNMVL</sequence>
<organism evidence="1 2">
    <name type="scientific">Metabacillus halosaccharovorans</name>
    <dbReference type="NCBI Taxonomy" id="930124"/>
    <lineage>
        <taxon>Bacteria</taxon>
        <taxon>Bacillati</taxon>
        <taxon>Bacillota</taxon>
        <taxon>Bacilli</taxon>
        <taxon>Bacillales</taxon>
        <taxon>Bacillaceae</taxon>
        <taxon>Metabacillus</taxon>
    </lineage>
</organism>
<comment type="caution">
    <text evidence="1">The sequence shown here is derived from an EMBL/GenBank/DDBJ whole genome shotgun (WGS) entry which is preliminary data.</text>
</comment>
<dbReference type="InterPro" id="IPR036873">
    <property type="entry name" value="Rhodanese-like_dom_sf"/>
</dbReference>